<evidence type="ECO:0008006" key="6">
    <source>
        <dbReference type="Google" id="ProtNLM"/>
    </source>
</evidence>
<dbReference type="OrthoDB" id="19419at2759"/>
<keyword evidence="5" id="KW-1185">Reference proteome</keyword>
<comment type="caution">
    <text evidence="4">The sequence shown here is derived from an EMBL/GenBank/DDBJ whole genome shotgun (WGS) entry which is preliminary data.</text>
</comment>
<reference evidence="4" key="1">
    <citation type="submission" date="2021-03" db="EMBL/GenBank/DDBJ databases">
        <authorList>
            <person name="Tagirdzhanova G."/>
        </authorList>
    </citation>
    <scope>NUCLEOTIDE SEQUENCE</scope>
</reference>
<dbReference type="InterPro" id="IPR002164">
    <property type="entry name" value="NAP_family"/>
</dbReference>
<feature type="compositionally biased region" description="Basic and acidic residues" evidence="3">
    <location>
        <begin position="450"/>
        <end position="459"/>
    </location>
</feature>
<dbReference type="InterPro" id="IPR037231">
    <property type="entry name" value="NAP-like_sf"/>
</dbReference>
<dbReference type="AlphaFoldDB" id="A0A8H3FJ86"/>
<dbReference type="EMBL" id="CAJPDS010000032">
    <property type="protein sequence ID" value="CAF9922978.1"/>
    <property type="molecule type" value="Genomic_DNA"/>
</dbReference>
<accession>A0A8H3FJ86</accession>
<dbReference type="SUPFAM" id="SSF143113">
    <property type="entry name" value="NAP-like"/>
    <property type="match status" value="1"/>
</dbReference>
<name>A0A8H3FJ86_9LECA</name>
<dbReference type="Gene3D" id="3.30.1120.90">
    <property type="entry name" value="Nucleosome assembly protein"/>
    <property type="match status" value="1"/>
</dbReference>
<feature type="region of interest" description="Disordered" evidence="3">
    <location>
        <begin position="338"/>
        <end position="357"/>
    </location>
</feature>
<dbReference type="GO" id="GO:0005634">
    <property type="term" value="C:nucleus"/>
    <property type="evidence" value="ECO:0007669"/>
    <property type="project" value="InterPro"/>
</dbReference>
<dbReference type="GO" id="GO:0006334">
    <property type="term" value="P:nucleosome assembly"/>
    <property type="evidence" value="ECO:0007669"/>
    <property type="project" value="InterPro"/>
</dbReference>
<protein>
    <recommendedName>
        <fullName evidence="6">NAP family protein</fullName>
    </recommendedName>
</protein>
<evidence type="ECO:0000313" key="4">
    <source>
        <dbReference type="EMBL" id="CAF9922978.1"/>
    </source>
</evidence>
<comment type="similarity">
    <text evidence="1 2">Belongs to the nucleosome assembly protein (NAP) family.</text>
</comment>
<sequence length="459" mass="51773">MTHDEFAIARAKKGSDIKPSRFRKSAWRMNHDAGSAGDMAASRRSLRAFKHRWRDGRHGNLDRHKIQLWRQLLSRVYLPVDEPLASTSLNRLYEPSITPKPVTPHLYTFRGGRNGRGRMVFAELAEVEKRFEALEIETLRTSYIKSKPIYEDRARLIKQISSFWPTVLQSDHVPAAIESSIQSCDLQILSSLKAIDVTRFGVDDDPEHGDPRNFKIVFEFDSGIFLEDKVLEKRFWYRRSKDGWAGLVSEPVRIKWKLNADPTLGLLDIAVDAYEEQLKENGTISISQGIKNYRTEPSYDGAGAHSRLMNALEDTDAPSISFFAFFGYRGRNVTAEESAEAMMDQSPSRGNGSGNVVSEVKRSLSEGSLKSLIQNSTPLDSDDEDPLAHEIFPAGEEVANALCEDVFPSALRYFAQASEQEAWQPGSESDLESGDVEDSDGHESNNSLEAEERPRKRQR</sequence>
<organism evidence="4 5">
    <name type="scientific">Heterodermia speciosa</name>
    <dbReference type="NCBI Taxonomy" id="116794"/>
    <lineage>
        <taxon>Eukaryota</taxon>
        <taxon>Fungi</taxon>
        <taxon>Dikarya</taxon>
        <taxon>Ascomycota</taxon>
        <taxon>Pezizomycotina</taxon>
        <taxon>Lecanoromycetes</taxon>
        <taxon>OSLEUM clade</taxon>
        <taxon>Lecanoromycetidae</taxon>
        <taxon>Caliciales</taxon>
        <taxon>Physciaceae</taxon>
        <taxon>Heterodermia</taxon>
    </lineage>
</organism>
<feature type="compositionally biased region" description="Polar residues" evidence="3">
    <location>
        <begin position="345"/>
        <end position="356"/>
    </location>
</feature>
<evidence type="ECO:0000256" key="2">
    <source>
        <dbReference type="RuleBase" id="RU003876"/>
    </source>
</evidence>
<proteinExistence type="inferred from homology"/>
<evidence type="ECO:0000256" key="3">
    <source>
        <dbReference type="SAM" id="MobiDB-lite"/>
    </source>
</evidence>
<dbReference type="Proteomes" id="UP000664521">
    <property type="component" value="Unassembled WGS sequence"/>
</dbReference>
<evidence type="ECO:0000313" key="5">
    <source>
        <dbReference type="Proteomes" id="UP000664521"/>
    </source>
</evidence>
<dbReference type="Pfam" id="PF00956">
    <property type="entry name" value="NAP"/>
    <property type="match status" value="1"/>
</dbReference>
<evidence type="ECO:0000256" key="1">
    <source>
        <dbReference type="ARBA" id="ARBA00009947"/>
    </source>
</evidence>
<feature type="region of interest" description="Disordered" evidence="3">
    <location>
        <begin position="418"/>
        <end position="459"/>
    </location>
</feature>
<gene>
    <name evidence="4" type="ORF">HETSPECPRED_005207</name>
</gene>
<dbReference type="PANTHER" id="PTHR11875">
    <property type="entry name" value="TESTIS-SPECIFIC Y-ENCODED PROTEIN"/>
    <property type="match status" value="1"/>
</dbReference>
<feature type="compositionally biased region" description="Acidic residues" evidence="3">
    <location>
        <begin position="429"/>
        <end position="440"/>
    </location>
</feature>